<dbReference type="AlphaFoldDB" id="A0A369LC02"/>
<protein>
    <submittedName>
        <fullName evidence="11">Bifunctional hydroxymethylpyrimidine kinase/phosphomethylpyrimidine kinase</fullName>
    </submittedName>
</protein>
<evidence type="ECO:0000256" key="1">
    <source>
        <dbReference type="ARBA" id="ARBA00000151"/>
    </source>
</evidence>
<organism evidence="11 12">
    <name type="scientific">Senegalimassilia anaerobia</name>
    <dbReference type="NCBI Taxonomy" id="1473216"/>
    <lineage>
        <taxon>Bacteria</taxon>
        <taxon>Bacillati</taxon>
        <taxon>Actinomycetota</taxon>
        <taxon>Coriobacteriia</taxon>
        <taxon>Coriobacteriales</taxon>
        <taxon>Coriobacteriaceae</taxon>
        <taxon>Senegalimassilia</taxon>
    </lineage>
</organism>
<keyword evidence="8" id="KW-0067">ATP-binding</keyword>
<dbReference type="Pfam" id="PF08543">
    <property type="entry name" value="Phos_pyr_kin"/>
    <property type="match status" value="1"/>
</dbReference>
<dbReference type="NCBIfam" id="TIGR00097">
    <property type="entry name" value="HMP-P_kinase"/>
    <property type="match status" value="1"/>
</dbReference>
<dbReference type="Gene3D" id="3.40.1190.20">
    <property type="match status" value="1"/>
</dbReference>
<proteinExistence type="predicted"/>
<evidence type="ECO:0000256" key="9">
    <source>
        <dbReference type="ARBA" id="ARBA00022977"/>
    </source>
</evidence>
<name>A0A369LC02_9ACTN</name>
<evidence type="ECO:0000259" key="10">
    <source>
        <dbReference type="Pfam" id="PF08543"/>
    </source>
</evidence>
<evidence type="ECO:0000256" key="3">
    <source>
        <dbReference type="ARBA" id="ARBA00003848"/>
    </source>
</evidence>
<dbReference type="GO" id="GO:0008902">
    <property type="term" value="F:hydroxymethylpyrimidine kinase activity"/>
    <property type="evidence" value="ECO:0007669"/>
    <property type="project" value="UniProtKB-EC"/>
</dbReference>
<gene>
    <name evidence="11" type="primary">thiD</name>
    <name evidence="11" type="ORF">C1880_03680</name>
</gene>
<dbReference type="Proteomes" id="UP000253792">
    <property type="component" value="Unassembled WGS sequence"/>
</dbReference>
<dbReference type="PANTHER" id="PTHR20858">
    <property type="entry name" value="PHOSPHOMETHYLPYRIMIDINE KINASE"/>
    <property type="match status" value="1"/>
</dbReference>
<evidence type="ECO:0000256" key="4">
    <source>
        <dbReference type="ARBA" id="ARBA00004769"/>
    </source>
</evidence>
<dbReference type="GO" id="GO:0008972">
    <property type="term" value="F:phosphomethylpyrimidine kinase activity"/>
    <property type="evidence" value="ECO:0007669"/>
    <property type="project" value="UniProtKB-EC"/>
</dbReference>
<comment type="caution">
    <text evidence="11">The sequence shown here is derived from an EMBL/GenBank/DDBJ whole genome shotgun (WGS) entry which is preliminary data.</text>
</comment>
<evidence type="ECO:0000313" key="11">
    <source>
        <dbReference type="EMBL" id="RDB56860.1"/>
    </source>
</evidence>
<keyword evidence="6" id="KW-0547">Nucleotide-binding</keyword>
<keyword evidence="12" id="KW-1185">Reference proteome</keyword>
<dbReference type="EMBL" id="PPTP01000002">
    <property type="protein sequence ID" value="RDB56860.1"/>
    <property type="molecule type" value="Genomic_DNA"/>
</dbReference>
<evidence type="ECO:0000256" key="8">
    <source>
        <dbReference type="ARBA" id="ARBA00022840"/>
    </source>
</evidence>
<comment type="pathway">
    <text evidence="4">Cofactor biosynthesis; thiamine diphosphate biosynthesis; 4-amino-2-methyl-5-diphosphomethylpyrimidine from 5-amino-1-(5-phospho-D-ribosyl)imidazole: step 3/3.</text>
</comment>
<feature type="domain" description="Pyridoxamine kinase/Phosphomethylpyrimidine kinase" evidence="10">
    <location>
        <begin position="11"/>
        <end position="255"/>
    </location>
</feature>
<dbReference type="InterPro" id="IPR013749">
    <property type="entry name" value="PM/HMP-P_kinase-1"/>
</dbReference>
<accession>A0A369LC02</accession>
<evidence type="ECO:0000313" key="12">
    <source>
        <dbReference type="Proteomes" id="UP000253792"/>
    </source>
</evidence>
<dbReference type="RefSeq" id="WP_114620318.1">
    <property type="nucleotide sequence ID" value="NZ_PPTP01000002.1"/>
</dbReference>
<dbReference type="CDD" id="cd01169">
    <property type="entry name" value="HMPP_kinase"/>
    <property type="match status" value="1"/>
</dbReference>
<reference evidence="11 12" key="1">
    <citation type="journal article" date="2018" name="Elife">
        <title>Discovery and characterization of a prevalent human gut bacterial enzyme sufficient for the inactivation of a family of plant toxins.</title>
        <authorList>
            <person name="Koppel N."/>
            <person name="Bisanz J.E."/>
            <person name="Pandelia M.E."/>
            <person name="Turnbaugh P.J."/>
            <person name="Balskus E.P."/>
        </authorList>
    </citation>
    <scope>NUCLEOTIDE SEQUENCE [LARGE SCALE GENOMIC DNA]</scope>
    <source>
        <strain evidence="12">anaerobia AP69FAA</strain>
    </source>
</reference>
<comment type="function">
    <text evidence="3">Catalyzes the phosphorylation of hydroxymethylpyrimidine phosphate (HMP-P) to HMP-PP, and of HMP to HMP-P.</text>
</comment>
<dbReference type="GO" id="GO:0009228">
    <property type="term" value="P:thiamine biosynthetic process"/>
    <property type="evidence" value="ECO:0007669"/>
    <property type="project" value="UniProtKB-KW"/>
</dbReference>
<dbReference type="FunFam" id="3.40.1190.20:FF:000003">
    <property type="entry name" value="Phosphomethylpyrimidine kinase ThiD"/>
    <property type="match status" value="1"/>
</dbReference>
<dbReference type="InterPro" id="IPR004399">
    <property type="entry name" value="HMP/HMP-P_kinase_dom"/>
</dbReference>
<comment type="catalytic activity">
    <reaction evidence="2">
        <text>4-amino-2-methyl-5-(phosphooxymethyl)pyrimidine + ATP = 4-amino-2-methyl-5-(diphosphooxymethyl)pyrimidine + ADP</text>
        <dbReference type="Rhea" id="RHEA:19893"/>
        <dbReference type="ChEBI" id="CHEBI:30616"/>
        <dbReference type="ChEBI" id="CHEBI:57841"/>
        <dbReference type="ChEBI" id="CHEBI:58354"/>
        <dbReference type="ChEBI" id="CHEBI:456216"/>
        <dbReference type="EC" id="2.7.4.7"/>
    </reaction>
</comment>
<dbReference type="PANTHER" id="PTHR20858:SF17">
    <property type="entry name" value="HYDROXYMETHYLPYRIMIDINE_PHOSPHOMETHYLPYRIMIDINE KINASE THI20-RELATED"/>
    <property type="match status" value="1"/>
</dbReference>
<dbReference type="GO" id="GO:0009229">
    <property type="term" value="P:thiamine diphosphate biosynthetic process"/>
    <property type="evidence" value="ECO:0007669"/>
    <property type="project" value="UniProtKB-UniPathway"/>
</dbReference>
<evidence type="ECO:0000256" key="6">
    <source>
        <dbReference type="ARBA" id="ARBA00022741"/>
    </source>
</evidence>
<dbReference type="SUPFAM" id="SSF53613">
    <property type="entry name" value="Ribokinase-like"/>
    <property type="match status" value="1"/>
</dbReference>
<dbReference type="OrthoDB" id="34166at2"/>
<dbReference type="GO" id="GO:0005524">
    <property type="term" value="F:ATP binding"/>
    <property type="evidence" value="ECO:0007669"/>
    <property type="project" value="UniProtKB-KW"/>
</dbReference>
<keyword evidence="5" id="KW-0808">Transferase</keyword>
<evidence type="ECO:0000256" key="5">
    <source>
        <dbReference type="ARBA" id="ARBA00022679"/>
    </source>
</evidence>
<comment type="catalytic activity">
    <reaction evidence="1">
        <text>4-amino-5-hydroxymethyl-2-methylpyrimidine + ATP = 4-amino-2-methyl-5-(phosphooxymethyl)pyrimidine + ADP + H(+)</text>
        <dbReference type="Rhea" id="RHEA:23096"/>
        <dbReference type="ChEBI" id="CHEBI:15378"/>
        <dbReference type="ChEBI" id="CHEBI:16892"/>
        <dbReference type="ChEBI" id="CHEBI:30616"/>
        <dbReference type="ChEBI" id="CHEBI:58354"/>
        <dbReference type="ChEBI" id="CHEBI:456216"/>
        <dbReference type="EC" id="2.7.1.49"/>
    </reaction>
</comment>
<dbReference type="GO" id="GO:0005829">
    <property type="term" value="C:cytosol"/>
    <property type="evidence" value="ECO:0007669"/>
    <property type="project" value="TreeGrafter"/>
</dbReference>
<keyword evidence="7 11" id="KW-0418">Kinase</keyword>
<evidence type="ECO:0000256" key="2">
    <source>
        <dbReference type="ARBA" id="ARBA00000565"/>
    </source>
</evidence>
<dbReference type="InterPro" id="IPR029056">
    <property type="entry name" value="Ribokinase-like"/>
</dbReference>
<dbReference type="STRING" id="1034345.GCA_000236865_01241"/>
<sequence>MKAVLSIAGSDSSGGAGIQADIKTIASYGLYAETVITAITAQNTCGVRAVQDISPEVVGAQIDAVFEDIRPDAVKIGMVSSAQIINVIAERLRFHQARNVVVDPVMVATSGSCLIEQQAVDALVSNLVPLADVITPNMPEAEVLCGFPVVDDEGMMQAAKLLSGKTNGAVLVKGGHRADTADDLLVLPDGRHAWLRAKRIATGNTHGTGCTLSSAIASGLAQGNGIEQAVRRAKGFVRGALSTGLDLGRGSGPLDHMWCHGKPHLPYNA</sequence>
<dbReference type="UniPathway" id="UPA00060">
    <property type="reaction ID" value="UER00138"/>
</dbReference>
<keyword evidence="9" id="KW-0784">Thiamine biosynthesis</keyword>
<evidence type="ECO:0000256" key="7">
    <source>
        <dbReference type="ARBA" id="ARBA00022777"/>
    </source>
</evidence>